<dbReference type="InterPro" id="IPR015421">
    <property type="entry name" value="PyrdxlP-dep_Trfase_major"/>
</dbReference>
<dbReference type="Proteomes" id="UP000053958">
    <property type="component" value="Unassembled WGS sequence"/>
</dbReference>
<keyword evidence="6" id="KW-0663">Pyridoxal phosphate</keyword>
<proteinExistence type="inferred from homology"/>
<dbReference type="InterPro" id="IPR015424">
    <property type="entry name" value="PyrdxlP-dep_Trfase"/>
</dbReference>
<organism evidence="10 11">
    <name type="scientific">Rasamsonia emersonii (strain ATCC 16479 / CBS 393.64 / IMI 116815)</name>
    <dbReference type="NCBI Taxonomy" id="1408163"/>
    <lineage>
        <taxon>Eukaryota</taxon>
        <taxon>Fungi</taxon>
        <taxon>Dikarya</taxon>
        <taxon>Ascomycota</taxon>
        <taxon>Pezizomycotina</taxon>
        <taxon>Eurotiomycetes</taxon>
        <taxon>Eurotiomycetidae</taxon>
        <taxon>Eurotiales</taxon>
        <taxon>Trichocomaceae</taxon>
        <taxon>Rasamsonia</taxon>
    </lineage>
</organism>
<feature type="domain" description="Aminotransferase class I/classII large" evidence="9">
    <location>
        <begin position="67"/>
        <end position="446"/>
    </location>
</feature>
<keyword evidence="4 7" id="KW-0032">Aminotransferase</keyword>
<dbReference type="Gene3D" id="3.40.640.10">
    <property type="entry name" value="Type I PLP-dependent aspartate aminotransferase-like (Major domain)"/>
    <property type="match status" value="1"/>
</dbReference>
<evidence type="ECO:0000256" key="2">
    <source>
        <dbReference type="ARBA" id="ARBA00007441"/>
    </source>
</evidence>
<comment type="cofactor">
    <cofactor evidence="1">
        <name>pyridoxal 5'-phosphate</name>
        <dbReference type="ChEBI" id="CHEBI:597326"/>
    </cofactor>
</comment>
<dbReference type="RefSeq" id="XP_013330388.1">
    <property type="nucleotide sequence ID" value="XM_013474934.1"/>
</dbReference>
<evidence type="ECO:0000256" key="7">
    <source>
        <dbReference type="RuleBase" id="RU000480"/>
    </source>
</evidence>
<dbReference type="InterPro" id="IPR015422">
    <property type="entry name" value="PyrdxlP-dep_Trfase_small"/>
</dbReference>
<dbReference type="PANTHER" id="PTHR11879">
    <property type="entry name" value="ASPARTATE AMINOTRANSFERASE"/>
    <property type="match status" value="1"/>
</dbReference>
<dbReference type="STRING" id="1408163.A0A0F4Z109"/>
<comment type="miscellaneous">
    <text evidence="7">In eukaryotes there are cytoplasmic, mitochondrial and chloroplastic isozymes.</text>
</comment>
<accession>A0A0F4Z109</accession>
<dbReference type="InterPro" id="IPR004838">
    <property type="entry name" value="NHTrfase_class1_PyrdxlP-BS"/>
</dbReference>
<dbReference type="EMBL" id="LASV01000087">
    <property type="protein sequence ID" value="KKA23776.1"/>
    <property type="molecule type" value="Genomic_DNA"/>
</dbReference>
<dbReference type="PRINTS" id="PR00799">
    <property type="entry name" value="TRANSAMINASE"/>
</dbReference>
<reference evidence="10 11" key="1">
    <citation type="submission" date="2015-04" db="EMBL/GenBank/DDBJ databases">
        <authorList>
            <person name="Heijne W.H."/>
            <person name="Fedorova N.D."/>
            <person name="Nierman W.C."/>
            <person name="Vollebregt A.W."/>
            <person name="Zhao Z."/>
            <person name="Wu L."/>
            <person name="Kumar M."/>
            <person name="Stam H."/>
            <person name="van den Berg M.A."/>
            <person name="Pel H.J."/>
        </authorList>
    </citation>
    <scope>NUCLEOTIDE SEQUENCE [LARGE SCALE GENOMIC DNA]</scope>
    <source>
        <strain evidence="10 11">CBS 393.64</strain>
    </source>
</reference>
<comment type="similarity">
    <text evidence="2">Belongs to the class-I pyridoxal-phosphate-dependent aminotransferase family.</text>
</comment>
<dbReference type="GO" id="GO:0006532">
    <property type="term" value="P:aspartate biosynthetic process"/>
    <property type="evidence" value="ECO:0007669"/>
    <property type="project" value="TreeGrafter"/>
</dbReference>
<feature type="region of interest" description="Disordered" evidence="8">
    <location>
        <begin position="1"/>
        <end position="27"/>
    </location>
</feature>
<dbReference type="Pfam" id="PF00155">
    <property type="entry name" value="Aminotran_1_2"/>
    <property type="match status" value="1"/>
</dbReference>
<evidence type="ECO:0000313" key="11">
    <source>
        <dbReference type="Proteomes" id="UP000053958"/>
    </source>
</evidence>
<dbReference type="FunFam" id="3.90.1150.10:FF:000001">
    <property type="entry name" value="Aspartate aminotransferase"/>
    <property type="match status" value="1"/>
</dbReference>
<evidence type="ECO:0000256" key="6">
    <source>
        <dbReference type="ARBA" id="ARBA00022898"/>
    </source>
</evidence>
<comment type="caution">
    <text evidence="10">The sequence shown here is derived from an EMBL/GenBank/DDBJ whole genome shotgun (WGS) entry which is preliminary data.</text>
</comment>
<evidence type="ECO:0000313" key="10">
    <source>
        <dbReference type="EMBL" id="KKA23776.1"/>
    </source>
</evidence>
<keyword evidence="5 7" id="KW-0808">Transferase</keyword>
<comment type="catalytic activity">
    <reaction evidence="7">
        <text>L-aspartate + 2-oxoglutarate = oxaloacetate + L-glutamate</text>
        <dbReference type="Rhea" id="RHEA:21824"/>
        <dbReference type="ChEBI" id="CHEBI:16452"/>
        <dbReference type="ChEBI" id="CHEBI:16810"/>
        <dbReference type="ChEBI" id="CHEBI:29985"/>
        <dbReference type="ChEBI" id="CHEBI:29991"/>
        <dbReference type="EC" id="2.6.1.1"/>
    </reaction>
</comment>
<comment type="subunit">
    <text evidence="3 7">Homodimer.</text>
</comment>
<dbReference type="FunFam" id="3.40.640.10:FF:000066">
    <property type="entry name" value="Aspartate aminotransferase"/>
    <property type="match status" value="1"/>
</dbReference>
<evidence type="ECO:0000256" key="5">
    <source>
        <dbReference type="ARBA" id="ARBA00022679"/>
    </source>
</evidence>
<dbReference type="CDD" id="cd00609">
    <property type="entry name" value="AAT_like"/>
    <property type="match status" value="1"/>
</dbReference>
<evidence type="ECO:0000256" key="8">
    <source>
        <dbReference type="SAM" id="MobiDB-lite"/>
    </source>
</evidence>
<dbReference type="InterPro" id="IPR004839">
    <property type="entry name" value="Aminotransferase_I/II_large"/>
</dbReference>
<dbReference type="GO" id="GO:0005829">
    <property type="term" value="C:cytosol"/>
    <property type="evidence" value="ECO:0007669"/>
    <property type="project" value="TreeGrafter"/>
</dbReference>
<sequence length="459" mass="52045">MESRTKPQPLSTKETGMSALQGSEQVSDASSLIRPMSSLTVTRRLVDSDPDEVFELIRLFQEDSSIQKVDLGIGVYRDDDGKPWPLPVVSKVEMKLFFDGGRHRHEYLPMKGDPEFMKLAQDLLFGPGLDDIPVPETDGRTRIVSVQTTGGCGANTVCAKYIANHLKPKRVWLPEFTWSNHPSTWKLDGAALETYRYILPGQPVFDVNSMRFDLEERAEPGDIVILHACAHNPTGCDPTEKQWEMIADVCDRLGLVPFFDCAYQGFASGSVDQDAFSIRHFFLRNFKTGFFVAQSFSKNFGLYGHRVGALHVVMHSDAVSERDAVEQQLSRIIRDEHSMAPRRGSDIVKNILRYEHFTAEWLRDLSTMVFRLNDMRQMLYEHLVGMRTPGNWDHIVDQKGMFAFTGLTKEQVIALREKHHVYLLSNGRISLSGLTTRNVRYVAEAIDDVVRTVCPEKES</sequence>
<dbReference type="AlphaFoldDB" id="A0A0F4Z109"/>
<dbReference type="GO" id="GO:0004069">
    <property type="term" value="F:L-aspartate:2-oxoglutarate aminotransferase activity"/>
    <property type="evidence" value="ECO:0007669"/>
    <property type="project" value="UniProtKB-EC"/>
</dbReference>
<dbReference type="EC" id="2.6.1.1" evidence="7"/>
<dbReference type="InterPro" id="IPR000796">
    <property type="entry name" value="Asp_trans"/>
</dbReference>
<dbReference type="GO" id="GO:0030170">
    <property type="term" value="F:pyridoxal phosphate binding"/>
    <property type="evidence" value="ECO:0007669"/>
    <property type="project" value="InterPro"/>
</dbReference>
<evidence type="ECO:0000256" key="3">
    <source>
        <dbReference type="ARBA" id="ARBA00011738"/>
    </source>
</evidence>
<protein>
    <recommendedName>
        <fullName evidence="7">Aspartate aminotransferase</fullName>
        <ecNumber evidence="7">2.6.1.1</ecNumber>
    </recommendedName>
</protein>
<evidence type="ECO:0000256" key="1">
    <source>
        <dbReference type="ARBA" id="ARBA00001933"/>
    </source>
</evidence>
<gene>
    <name evidence="10" type="ORF">T310_2228</name>
</gene>
<evidence type="ECO:0000256" key="4">
    <source>
        <dbReference type="ARBA" id="ARBA00022576"/>
    </source>
</evidence>
<dbReference type="PANTHER" id="PTHR11879:SF20">
    <property type="entry name" value="ASPARTATE AMINOTRANSFERASE"/>
    <property type="match status" value="1"/>
</dbReference>
<dbReference type="Gene3D" id="3.90.1150.10">
    <property type="entry name" value="Aspartate Aminotransferase, domain 1"/>
    <property type="match status" value="1"/>
</dbReference>
<keyword evidence="11" id="KW-1185">Reference proteome</keyword>
<dbReference type="GeneID" id="25314579"/>
<dbReference type="OrthoDB" id="6752799at2759"/>
<dbReference type="PROSITE" id="PS00105">
    <property type="entry name" value="AA_TRANSFER_CLASS_1"/>
    <property type="match status" value="1"/>
</dbReference>
<evidence type="ECO:0000259" key="9">
    <source>
        <dbReference type="Pfam" id="PF00155"/>
    </source>
</evidence>
<dbReference type="SUPFAM" id="SSF53383">
    <property type="entry name" value="PLP-dependent transferases"/>
    <property type="match status" value="1"/>
</dbReference>
<name>A0A0F4Z109_RASE3</name>